<proteinExistence type="predicted"/>
<evidence type="ECO:0000313" key="2">
    <source>
        <dbReference type="EMBL" id="KIY99911.1"/>
    </source>
</evidence>
<feature type="signal peptide" evidence="1">
    <location>
        <begin position="1"/>
        <end position="26"/>
    </location>
</feature>
<evidence type="ECO:0000256" key="1">
    <source>
        <dbReference type="SAM" id="SignalP"/>
    </source>
</evidence>
<keyword evidence="1" id="KW-0732">Signal</keyword>
<sequence length="125" mass="13758">MASFTVSSRVVCVLLIACLTFQTAHASSSGRDLKAVIIRRGYNPYDLRRNTIVCRNNRPWVNVNNNWVEVAWANGGWYPLGAIFNSNLLGRDSRDCRRIGGGRRGFNGGPYNGRGPFNGGPGFGH</sequence>
<dbReference type="RefSeq" id="XP_013898931.1">
    <property type="nucleotide sequence ID" value="XM_014043477.1"/>
</dbReference>
<feature type="chain" id="PRO_5002258801" evidence="1">
    <location>
        <begin position="27"/>
        <end position="125"/>
    </location>
</feature>
<protein>
    <submittedName>
        <fullName evidence="2">Uncharacterized protein</fullName>
    </submittedName>
</protein>
<dbReference type="AlphaFoldDB" id="A0A0D2MGS8"/>
<name>A0A0D2MGS8_9CHLO</name>
<organism evidence="2 3">
    <name type="scientific">Monoraphidium neglectum</name>
    <dbReference type="NCBI Taxonomy" id="145388"/>
    <lineage>
        <taxon>Eukaryota</taxon>
        <taxon>Viridiplantae</taxon>
        <taxon>Chlorophyta</taxon>
        <taxon>core chlorophytes</taxon>
        <taxon>Chlorophyceae</taxon>
        <taxon>CS clade</taxon>
        <taxon>Sphaeropleales</taxon>
        <taxon>Selenastraceae</taxon>
        <taxon>Monoraphidium</taxon>
    </lineage>
</organism>
<dbReference type="GeneID" id="25740926"/>
<dbReference type="EMBL" id="KK101706">
    <property type="protein sequence ID" value="KIY99911.1"/>
    <property type="molecule type" value="Genomic_DNA"/>
</dbReference>
<reference evidence="2 3" key="1">
    <citation type="journal article" date="2013" name="BMC Genomics">
        <title>Reconstruction of the lipid metabolism for the microalga Monoraphidium neglectum from its genome sequence reveals characteristics suitable for biofuel production.</title>
        <authorList>
            <person name="Bogen C."/>
            <person name="Al-Dilaimi A."/>
            <person name="Albersmeier A."/>
            <person name="Wichmann J."/>
            <person name="Grundmann M."/>
            <person name="Rupp O."/>
            <person name="Lauersen K.J."/>
            <person name="Blifernez-Klassen O."/>
            <person name="Kalinowski J."/>
            <person name="Goesmann A."/>
            <person name="Mussgnug J.H."/>
            <person name="Kruse O."/>
        </authorList>
    </citation>
    <scope>NUCLEOTIDE SEQUENCE [LARGE SCALE GENOMIC DNA]</scope>
    <source>
        <strain evidence="2 3">SAG 48.87</strain>
    </source>
</reference>
<dbReference type="Proteomes" id="UP000054498">
    <property type="component" value="Unassembled WGS sequence"/>
</dbReference>
<dbReference type="KEGG" id="mng:MNEG_8050"/>
<evidence type="ECO:0000313" key="3">
    <source>
        <dbReference type="Proteomes" id="UP000054498"/>
    </source>
</evidence>
<gene>
    <name evidence="2" type="ORF">MNEG_8050</name>
</gene>
<keyword evidence="3" id="KW-1185">Reference proteome</keyword>
<accession>A0A0D2MGS8</accession>